<evidence type="ECO:0000256" key="2">
    <source>
        <dbReference type="SAM" id="MobiDB-lite"/>
    </source>
</evidence>
<feature type="region of interest" description="Disordered" evidence="2">
    <location>
        <begin position="159"/>
        <end position="208"/>
    </location>
</feature>
<sequence>MRGLLATSTVTACAAVLTLPFLAASGHALPTAPTTAAGPVELPGATWSLPLVPLRAGGGRAAAAGPVEQGVAPQRVKPFSLVGIVWDNAAAELRGRAQVRTRAVGSHTWSGWQDVEIHDQDRPDPGSLEARRLKGATAPLWVGASDAVEARVIPEGTGRRGAATALPPGMRLELVDPGTGPVRKGGHRSVPGPDGPEDEASSAANAALAPADATEIAATGRPPSADEAAALTAVGDGDPAHGQEAGGPADNPGPQDEPQQPDQSRPQDEPRQPDRPGPQDEPRPQIPADEDDSATAATDDGQDDPGDDSDDSDYSGYAAPRPRIVTRAGWGADESIREKGFVYGKSVKVAFVHHTASGNTYSCSQAPSVIRGIYRYHVVSSGWRDIGYNFLVDKCGTIYEGRAGGVAKPVRGAHTLGFNTDSMGIAVLGTFSKNKPAAAAVEAIARLTAWKLGLYGGNPAGRATLTSAGGNLYKKGKKAKLKVISGHRDGYSTECPGDQLYKKLGSVRSTAARLQGR</sequence>
<dbReference type="PANTHER" id="PTHR11022:SF41">
    <property type="entry name" value="PEPTIDOGLYCAN-RECOGNITION PROTEIN LC-RELATED"/>
    <property type="match status" value="1"/>
</dbReference>
<dbReference type="SMART" id="SM00701">
    <property type="entry name" value="PGRP"/>
    <property type="match status" value="1"/>
</dbReference>
<proteinExistence type="inferred from homology"/>
<feature type="compositionally biased region" description="Acidic residues" evidence="2">
    <location>
        <begin position="300"/>
        <end position="313"/>
    </location>
</feature>
<protein>
    <submittedName>
        <fullName evidence="5">N-acetylmuramoyl-L-alanine amidase</fullName>
        <ecNumber evidence="5">3.5.1.28</ecNumber>
    </submittedName>
</protein>
<evidence type="ECO:0000259" key="4">
    <source>
        <dbReference type="SMART" id="SM00701"/>
    </source>
</evidence>
<evidence type="ECO:0000256" key="3">
    <source>
        <dbReference type="SAM" id="SignalP"/>
    </source>
</evidence>
<dbReference type="Gene3D" id="3.40.80.10">
    <property type="entry name" value="Peptidoglycan recognition protein-like"/>
    <property type="match status" value="1"/>
</dbReference>
<feature type="region of interest" description="Disordered" evidence="2">
    <location>
        <begin position="234"/>
        <end position="320"/>
    </location>
</feature>
<keyword evidence="3" id="KW-0732">Signal</keyword>
<dbReference type="GO" id="GO:0008745">
    <property type="term" value="F:N-acetylmuramoyl-L-alanine amidase activity"/>
    <property type="evidence" value="ECO:0007669"/>
    <property type="project" value="UniProtKB-EC"/>
</dbReference>
<evidence type="ECO:0000313" key="6">
    <source>
        <dbReference type="Proteomes" id="UP001552594"/>
    </source>
</evidence>
<dbReference type="InterPro" id="IPR002502">
    <property type="entry name" value="Amidase_domain"/>
</dbReference>
<dbReference type="InterPro" id="IPR036505">
    <property type="entry name" value="Amidase/PGRP_sf"/>
</dbReference>
<accession>A0ABV3K372</accession>
<evidence type="ECO:0000256" key="1">
    <source>
        <dbReference type="ARBA" id="ARBA00007553"/>
    </source>
</evidence>
<comment type="similarity">
    <text evidence="1">Belongs to the N-acetylmuramoyl-L-alanine amidase 2 family.</text>
</comment>
<feature type="compositionally biased region" description="Basic and acidic residues" evidence="2">
    <location>
        <begin position="265"/>
        <end position="283"/>
    </location>
</feature>
<feature type="domain" description="Peptidoglycan recognition protein family" evidence="4">
    <location>
        <begin position="322"/>
        <end position="470"/>
    </location>
</feature>
<dbReference type="Pfam" id="PF01510">
    <property type="entry name" value="Amidase_2"/>
    <property type="match status" value="1"/>
</dbReference>
<dbReference type="PANTHER" id="PTHR11022">
    <property type="entry name" value="PEPTIDOGLYCAN RECOGNITION PROTEIN"/>
    <property type="match status" value="1"/>
</dbReference>
<name>A0ABV3K372_STRON</name>
<organism evidence="5 6">
    <name type="scientific">Streptomyces orinoci</name>
    <name type="common">Streptoverticillium orinoci</name>
    <dbReference type="NCBI Taxonomy" id="67339"/>
    <lineage>
        <taxon>Bacteria</taxon>
        <taxon>Bacillati</taxon>
        <taxon>Actinomycetota</taxon>
        <taxon>Actinomycetes</taxon>
        <taxon>Kitasatosporales</taxon>
        <taxon>Streptomycetaceae</taxon>
        <taxon>Streptomyces</taxon>
    </lineage>
</organism>
<keyword evidence="5" id="KW-0378">Hydrolase</keyword>
<dbReference type="Proteomes" id="UP001552594">
    <property type="component" value="Unassembled WGS sequence"/>
</dbReference>
<feature type="chain" id="PRO_5045060416" evidence="3">
    <location>
        <begin position="24"/>
        <end position="517"/>
    </location>
</feature>
<dbReference type="EMBL" id="JBFAUK010000022">
    <property type="protein sequence ID" value="MEV5509606.1"/>
    <property type="molecule type" value="Genomic_DNA"/>
</dbReference>
<evidence type="ECO:0000313" key="5">
    <source>
        <dbReference type="EMBL" id="MEV5509606.1"/>
    </source>
</evidence>
<dbReference type="InterPro" id="IPR006619">
    <property type="entry name" value="PGRP_domain_met/bac"/>
</dbReference>
<dbReference type="RefSeq" id="WP_109281413.1">
    <property type="nucleotide sequence ID" value="NZ_JBFAUK010000022.1"/>
</dbReference>
<dbReference type="EC" id="3.5.1.28" evidence="5"/>
<feature type="compositionally biased region" description="Low complexity" evidence="2">
    <location>
        <begin position="252"/>
        <end position="264"/>
    </location>
</feature>
<dbReference type="SUPFAM" id="SSF55846">
    <property type="entry name" value="N-acetylmuramoyl-L-alanine amidase-like"/>
    <property type="match status" value="1"/>
</dbReference>
<reference evidence="5 6" key="1">
    <citation type="submission" date="2024-06" db="EMBL/GenBank/DDBJ databases">
        <title>The Natural Products Discovery Center: Release of the First 8490 Sequenced Strains for Exploring Actinobacteria Biosynthetic Diversity.</title>
        <authorList>
            <person name="Kalkreuter E."/>
            <person name="Kautsar S.A."/>
            <person name="Yang D."/>
            <person name="Bader C.D."/>
            <person name="Teijaro C.N."/>
            <person name="Fluegel L."/>
            <person name="Davis C.M."/>
            <person name="Simpson J.R."/>
            <person name="Lauterbach L."/>
            <person name="Steele A.D."/>
            <person name="Gui C."/>
            <person name="Meng S."/>
            <person name="Li G."/>
            <person name="Viehrig K."/>
            <person name="Ye F."/>
            <person name="Su P."/>
            <person name="Kiefer A.F."/>
            <person name="Nichols A."/>
            <person name="Cepeda A.J."/>
            <person name="Yan W."/>
            <person name="Fan B."/>
            <person name="Jiang Y."/>
            <person name="Adhikari A."/>
            <person name="Zheng C.-J."/>
            <person name="Schuster L."/>
            <person name="Cowan T.M."/>
            <person name="Smanski M.J."/>
            <person name="Chevrette M.G."/>
            <person name="De Carvalho L.P.S."/>
            <person name="Shen B."/>
        </authorList>
    </citation>
    <scope>NUCLEOTIDE SEQUENCE [LARGE SCALE GENOMIC DNA]</scope>
    <source>
        <strain evidence="5 6">NPDC052347</strain>
    </source>
</reference>
<dbReference type="CDD" id="cd06583">
    <property type="entry name" value="PGRP"/>
    <property type="match status" value="1"/>
</dbReference>
<dbReference type="InterPro" id="IPR015510">
    <property type="entry name" value="PGRP"/>
</dbReference>
<gene>
    <name evidence="5" type="ORF">AB0L16_24755</name>
</gene>
<keyword evidence="6" id="KW-1185">Reference proteome</keyword>
<feature type="signal peptide" evidence="3">
    <location>
        <begin position="1"/>
        <end position="23"/>
    </location>
</feature>
<comment type="caution">
    <text evidence="5">The sequence shown here is derived from an EMBL/GenBank/DDBJ whole genome shotgun (WGS) entry which is preliminary data.</text>
</comment>